<dbReference type="Gene3D" id="2.10.25.10">
    <property type="entry name" value="Laminin"/>
    <property type="match status" value="2"/>
</dbReference>
<gene>
    <name evidence="3" type="ORF">RIMI_LOCUS22210076</name>
</gene>
<dbReference type="Proteomes" id="UP001176940">
    <property type="component" value="Unassembled WGS sequence"/>
</dbReference>
<proteinExistence type="predicted"/>
<evidence type="ECO:0000313" key="3">
    <source>
        <dbReference type="EMBL" id="CAJ0967412.1"/>
    </source>
</evidence>
<dbReference type="SUPFAM" id="SSF57567">
    <property type="entry name" value="Serine protease inhibitors"/>
    <property type="match status" value="2"/>
</dbReference>
<dbReference type="InterPro" id="IPR036084">
    <property type="entry name" value="Ser_inhib-like_sf"/>
</dbReference>
<feature type="chain" id="PRO_5046024342" description="TIL domain-containing protein" evidence="1">
    <location>
        <begin position="26"/>
        <end position="153"/>
    </location>
</feature>
<sequence>MMSRGVLVSSLMLAFSAMFMEMLDARSLQPLNCPANMKEGCSPCWGGTCESLSSPVILSCKSQCMRSCVCIKDHYLQNNECVPAAQCNVPCPANMVFNPCVKKVVTCLTLNEGAKEYEDCKPRCECKEGFIFSGKKAQDCIEISQCSNPENTK</sequence>
<feature type="signal peptide" evidence="1">
    <location>
        <begin position="1"/>
        <end position="25"/>
    </location>
</feature>
<comment type="caution">
    <text evidence="3">The sequence shown here is derived from an EMBL/GenBank/DDBJ whole genome shotgun (WGS) entry which is preliminary data.</text>
</comment>
<keyword evidence="1" id="KW-0732">Signal</keyword>
<evidence type="ECO:0000256" key="1">
    <source>
        <dbReference type="SAM" id="SignalP"/>
    </source>
</evidence>
<evidence type="ECO:0000259" key="2">
    <source>
        <dbReference type="Pfam" id="PF01826"/>
    </source>
</evidence>
<evidence type="ECO:0000313" key="4">
    <source>
        <dbReference type="Proteomes" id="UP001176940"/>
    </source>
</evidence>
<dbReference type="InterPro" id="IPR002919">
    <property type="entry name" value="TIL_dom"/>
</dbReference>
<dbReference type="EMBL" id="CAUEEQ010078310">
    <property type="protein sequence ID" value="CAJ0967412.1"/>
    <property type="molecule type" value="Genomic_DNA"/>
</dbReference>
<protein>
    <recommendedName>
        <fullName evidence="2">TIL domain-containing protein</fullName>
    </recommendedName>
</protein>
<keyword evidence="4" id="KW-1185">Reference proteome</keyword>
<dbReference type="Pfam" id="PF01826">
    <property type="entry name" value="TIL"/>
    <property type="match status" value="1"/>
</dbReference>
<organism evidence="3 4">
    <name type="scientific">Ranitomeya imitator</name>
    <name type="common">mimic poison frog</name>
    <dbReference type="NCBI Taxonomy" id="111125"/>
    <lineage>
        <taxon>Eukaryota</taxon>
        <taxon>Metazoa</taxon>
        <taxon>Chordata</taxon>
        <taxon>Craniata</taxon>
        <taxon>Vertebrata</taxon>
        <taxon>Euteleostomi</taxon>
        <taxon>Amphibia</taxon>
        <taxon>Batrachia</taxon>
        <taxon>Anura</taxon>
        <taxon>Neobatrachia</taxon>
        <taxon>Hyloidea</taxon>
        <taxon>Dendrobatidae</taxon>
        <taxon>Dendrobatinae</taxon>
        <taxon>Ranitomeya</taxon>
    </lineage>
</organism>
<accession>A0ABN9ML23</accession>
<dbReference type="CDD" id="cd19941">
    <property type="entry name" value="TIL"/>
    <property type="match status" value="1"/>
</dbReference>
<reference evidence="3" key="1">
    <citation type="submission" date="2023-07" db="EMBL/GenBank/DDBJ databases">
        <authorList>
            <person name="Stuckert A."/>
        </authorList>
    </citation>
    <scope>NUCLEOTIDE SEQUENCE</scope>
</reference>
<feature type="domain" description="TIL" evidence="2">
    <location>
        <begin position="91"/>
        <end position="146"/>
    </location>
</feature>
<name>A0ABN9ML23_9NEOB</name>